<organism evidence="2 3">
    <name type="scientific">Pontibacter cellulosilyticus</name>
    <dbReference type="NCBI Taxonomy" id="1720253"/>
    <lineage>
        <taxon>Bacteria</taxon>
        <taxon>Pseudomonadati</taxon>
        <taxon>Bacteroidota</taxon>
        <taxon>Cytophagia</taxon>
        <taxon>Cytophagales</taxon>
        <taxon>Hymenobacteraceae</taxon>
        <taxon>Pontibacter</taxon>
    </lineage>
</organism>
<dbReference type="InterPro" id="IPR038750">
    <property type="entry name" value="YczE/YyaS-like"/>
</dbReference>
<evidence type="ECO:0000256" key="1">
    <source>
        <dbReference type="SAM" id="Phobius"/>
    </source>
</evidence>
<accession>A0A923SI48</accession>
<dbReference type="EMBL" id="JACRVF010000001">
    <property type="protein sequence ID" value="MBC5991271.1"/>
    <property type="molecule type" value="Genomic_DNA"/>
</dbReference>
<evidence type="ECO:0000313" key="2">
    <source>
        <dbReference type="EMBL" id="MBC5991271.1"/>
    </source>
</evidence>
<dbReference type="Pfam" id="PF19700">
    <property type="entry name" value="DUF6198"/>
    <property type="match status" value="1"/>
</dbReference>
<keyword evidence="3" id="KW-1185">Reference proteome</keyword>
<gene>
    <name evidence="2" type="ORF">H8S84_00320</name>
</gene>
<dbReference type="PANTHER" id="PTHR40078:SF1">
    <property type="entry name" value="INTEGRAL MEMBRANE PROTEIN"/>
    <property type="match status" value="1"/>
</dbReference>
<feature type="transmembrane region" description="Helical" evidence="1">
    <location>
        <begin position="155"/>
        <end position="182"/>
    </location>
</feature>
<dbReference type="AlphaFoldDB" id="A0A923SI48"/>
<dbReference type="Proteomes" id="UP000603640">
    <property type="component" value="Unassembled WGS sequence"/>
</dbReference>
<comment type="caution">
    <text evidence="2">The sequence shown here is derived from an EMBL/GenBank/DDBJ whole genome shotgun (WGS) entry which is preliminary data.</text>
</comment>
<dbReference type="PANTHER" id="PTHR40078">
    <property type="entry name" value="INTEGRAL MEMBRANE PROTEIN-RELATED"/>
    <property type="match status" value="1"/>
</dbReference>
<keyword evidence="1" id="KW-0812">Transmembrane</keyword>
<keyword evidence="1" id="KW-1133">Transmembrane helix</keyword>
<protein>
    <recommendedName>
        <fullName evidence="4">YitT family protein</fullName>
    </recommendedName>
</protein>
<sequence>MRDWIIRYTFFFMGLMLFGLGNALAFKVKYLGLHPWEVLNVAFWQKFGFTVGTWSVVTGLFLVGVAWFMHSKYINIGTFLNALLIGPFMDFFLWLDILPDKTGSWLDYVYLIIAILIGGIAGGMYVAGGIGAGPRDGFMLSISDRTKLSISKARIMVESVALAIGWLMGGPVFVVTFFYTLIFSPIFQFTLKFFVNLREKLTDSPARQEVKA</sequence>
<feature type="transmembrane region" description="Helical" evidence="1">
    <location>
        <begin position="49"/>
        <end position="69"/>
    </location>
</feature>
<dbReference type="RefSeq" id="WP_187065283.1">
    <property type="nucleotide sequence ID" value="NZ_JACRVF010000001.1"/>
</dbReference>
<keyword evidence="1" id="KW-0472">Membrane</keyword>
<feature type="transmembrane region" description="Helical" evidence="1">
    <location>
        <begin position="109"/>
        <end position="134"/>
    </location>
</feature>
<reference evidence="2" key="1">
    <citation type="submission" date="2020-08" db="EMBL/GenBank/DDBJ databases">
        <title>Pontibacter sp. SD6 16S ribosomal RNA gene Genome sequencing and assembly.</title>
        <authorList>
            <person name="Kang M."/>
        </authorList>
    </citation>
    <scope>NUCLEOTIDE SEQUENCE</scope>
    <source>
        <strain evidence="2">SD6</strain>
    </source>
</reference>
<feature type="transmembrane region" description="Helical" evidence="1">
    <location>
        <begin position="76"/>
        <end position="97"/>
    </location>
</feature>
<evidence type="ECO:0000313" key="3">
    <source>
        <dbReference type="Proteomes" id="UP000603640"/>
    </source>
</evidence>
<proteinExistence type="predicted"/>
<name>A0A923SI48_9BACT</name>
<evidence type="ECO:0008006" key="4">
    <source>
        <dbReference type="Google" id="ProtNLM"/>
    </source>
</evidence>